<keyword evidence="5 7" id="KW-0687">Ribonucleoprotein</keyword>
<comment type="subunit">
    <text evidence="7">Part of the 50S ribosomal subunit; part of the 5S rRNA/L5/L18/L25 subcomplex. Contacts the 5S and 23S rRNAs.</text>
</comment>
<dbReference type="PANTHER" id="PTHR12899">
    <property type="entry name" value="39S RIBOSOMAL PROTEIN L18, MITOCHONDRIAL"/>
    <property type="match status" value="1"/>
</dbReference>
<evidence type="ECO:0000256" key="2">
    <source>
        <dbReference type="ARBA" id="ARBA00022730"/>
    </source>
</evidence>
<dbReference type="NCBIfam" id="TIGR00060">
    <property type="entry name" value="L18_bact"/>
    <property type="match status" value="1"/>
</dbReference>
<evidence type="ECO:0000256" key="4">
    <source>
        <dbReference type="ARBA" id="ARBA00022980"/>
    </source>
</evidence>
<dbReference type="EMBL" id="PEZD01000022">
    <property type="protein sequence ID" value="PIS17368.1"/>
    <property type="molecule type" value="Genomic_DNA"/>
</dbReference>
<dbReference type="FunFam" id="3.30.420.100:FF:000001">
    <property type="entry name" value="50S ribosomal protein L18"/>
    <property type="match status" value="1"/>
</dbReference>
<comment type="function">
    <text evidence="7">This is one of the proteins that bind and probably mediate the attachment of the 5S RNA into the large ribosomal subunit, where it forms part of the central protuberance.</text>
</comment>
<dbReference type="PANTHER" id="PTHR12899:SF3">
    <property type="entry name" value="LARGE RIBOSOMAL SUBUNIT PROTEIN UL18M"/>
    <property type="match status" value="1"/>
</dbReference>
<dbReference type="AlphaFoldDB" id="A0A2H0WZJ1"/>
<evidence type="ECO:0000256" key="1">
    <source>
        <dbReference type="ARBA" id="ARBA00007116"/>
    </source>
</evidence>
<gene>
    <name evidence="7" type="primary">rplR</name>
    <name evidence="8" type="ORF">COT59_00930</name>
</gene>
<evidence type="ECO:0000256" key="3">
    <source>
        <dbReference type="ARBA" id="ARBA00022884"/>
    </source>
</evidence>
<keyword evidence="4 7" id="KW-0689">Ribosomal protein</keyword>
<keyword evidence="3 7" id="KW-0694">RNA-binding</keyword>
<dbReference type="InterPro" id="IPR005484">
    <property type="entry name" value="Ribosomal_uL18_bac/plant/anim"/>
</dbReference>
<evidence type="ECO:0000313" key="8">
    <source>
        <dbReference type="EMBL" id="PIS17368.1"/>
    </source>
</evidence>
<comment type="similarity">
    <text evidence="1 7">Belongs to the universal ribosomal protein uL18 family.</text>
</comment>
<reference evidence="9" key="1">
    <citation type="submission" date="2017-09" db="EMBL/GenBank/DDBJ databases">
        <title>Depth-based differentiation of microbial function through sediment-hosted aquifers and enrichment of novel symbionts in the deep terrestrial subsurface.</title>
        <authorList>
            <person name="Probst A.J."/>
            <person name="Ladd B."/>
            <person name="Jarett J.K."/>
            <person name="Geller-Mcgrath D.E."/>
            <person name="Sieber C.M.K."/>
            <person name="Emerson J.B."/>
            <person name="Anantharaman K."/>
            <person name="Thomas B.C."/>
            <person name="Malmstrom R."/>
            <person name="Stieglmeier M."/>
            <person name="Klingl A."/>
            <person name="Woyke T."/>
            <person name="Ryan C.M."/>
            <person name="Banfield J.F."/>
        </authorList>
    </citation>
    <scope>NUCLEOTIDE SEQUENCE [LARGE SCALE GENOMIC DNA]</scope>
</reference>
<dbReference type="GO" id="GO:0006412">
    <property type="term" value="P:translation"/>
    <property type="evidence" value="ECO:0007669"/>
    <property type="project" value="UniProtKB-UniRule"/>
</dbReference>
<dbReference type="GO" id="GO:0003735">
    <property type="term" value="F:structural constituent of ribosome"/>
    <property type="evidence" value="ECO:0007669"/>
    <property type="project" value="InterPro"/>
</dbReference>
<protein>
    <recommendedName>
        <fullName evidence="6 7">Large ribosomal subunit protein uL18</fullName>
    </recommendedName>
</protein>
<dbReference type="Gene3D" id="3.30.420.100">
    <property type="match status" value="1"/>
</dbReference>
<evidence type="ECO:0000256" key="5">
    <source>
        <dbReference type="ARBA" id="ARBA00023274"/>
    </source>
</evidence>
<dbReference type="InterPro" id="IPR057268">
    <property type="entry name" value="Ribosomal_L18"/>
</dbReference>
<name>A0A2H0WZJ1_9BACT</name>
<dbReference type="Proteomes" id="UP000229675">
    <property type="component" value="Unassembled WGS sequence"/>
</dbReference>
<keyword evidence="2 7" id="KW-0699">rRNA-binding</keyword>
<dbReference type="Pfam" id="PF00861">
    <property type="entry name" value="Ribosomal_L18p"/>
    <property type="match status" value="1"/>
</dbReference>
<dbReference type="SUPFAM" id="SSF53137">
    <property type="entry name" value="Translational machinery components"/>
    <property type="match status" value="1"/>
</dbReference>
<comment type="caution">
    <text evidence="8">The sequence shown here is derived from an EMBL/GenBank/DDBJ whole genome shotgun (WGS) entry which is preliminary data.</text>
</comment>
<dbReference type="HAMAP" id="MF_01337_B">
    <property type="entry name" value="Ribosomal_uL18_B"/>
    <property type="match status" value="1"/>
</dbReference>
<dbReference type="GO" id="GO:0022625">
    <property type="term" value="C:cytosolic large ribosomal subunit"/>
    <property type="evidence" value="ECO:0007669"/>
    <property type="project" value="TreeGrafter"/>
</dbReference>
<dbReference type="GO" id="GO:0008097">
    <property type="term" value="F:5S rRNA binding"/>
    <property type="evidence" value="ECO:0007669"/>
    <property type="project" value="TreeGrafter"/>
</dbReference>
<sequence length="115" mass="13103">MLKKEQKRHQRHKRIRAKVVGTAKKPRLCVSRSNKHIYAQLIDDEKGRILAAASDTELKKGKRTKINKAQEVGKLLAKKAQEKKIEKVVFDRGGYKYHGRVKAVAEGAREGGLRF</sequence>
<proteinExistence type="inferred from homology"/>
<accession>A0A2H0WZJ1</accession>
<evidence type="ECO:0000313" key="9">
    <source>
        <dbReference type="Proteomes" id="UP000229675"/>
    </source>
</evidence>
<dbReference type="InterPro" id="IPR004389">
    <property type="entry name" value="Ribosomal_uL18_bac-type"/>
</dbReference>
<organism evidence="8 9">
    <name type="scientific">Candidatus Nealsonbacteria bacterium CG09_land_8_20_14_0_10_42_14</name>
    <dbReference type="NCBI Taxonomy" id="1974707"/>
    <lineage>
        <taxon>Bacteria</taxon>
        <taxon>Candidatus Nealsoniibacteriota</taxon>
    </lineage>
</organism>
<dbReference type="CDD" id="cd00432">
    <property type="entry name" value="Ribosomal_L18_L5e"/>
    <property type="match status" value="1"/>
</dbReference>
<evidence type="ECO:0000256" key="7">
    <source>
        <dbReference type="HAMAP-Rule" id="MF_01337"/>
    </source>
</evidence>
<evidence type="ECO:0000256" key="6">
    <source>
        <dbReference type="ARBA" id="ARBA00035197"/>
    </source>
</evidence>